<gene>
    <name evidence="7" type="ORF">CITRO92_3971</name>
</gene>
<evidence type="ECO:0000259" key="6">
    <source>
        <dbReference type="Pfam" id="PF00419"/>
    </source>
</evidence>
<dbReference type="InterPro" id="IPR036937">
    <property type="entry name" value="Adhesion_dom_fimbrial_sf"/>
</dbReference>
<name>A0AAW9M0X1_CITAM</name>
<evidence type="ECO:0000256" key="5">
    <source>
        <dbReference type="SAM" id="SignalP"/>
    </source>
</evidence>
<evidence type="ECO:0000256" key="2">
    <source>
        <dbReference type="ARBA" id="ARBA00006671"/>
    </source>
</evidence>
<evidence type="ECO:0000256" key="3">
    <source>
        <dbReference type="ARBA" id="ARBA00022729"/>
    </source>
</evidence>
<evidence type="ECO:0000256" key="4">
    <source>
        <dbReference type="ARBA" id="ARBA00023263"/>
    </source>
</evidence>
<dbReference type="PANTHER" id="PTHR33420">
    <property type="entry name" value="FIMBRIAL SUBUNIT ELFA-RELATED"/>
    <property type="match status" value="1"/>
</dbReference>
<dbReference type="InterPro" id="IPR008966">
    <property type="entry name" value="Adhesion_dom_sf"/>
</dbReference>
<dbReference type="Gene3D" id="2.60.40.1090">
    <property type="entry name" value="Fimbrial-type adhesion domain"/>
    <property type="match status" value="1"/>
</dbReference>
<comment type="similarity">
    <text evidence="2">Belongs to the fimbrial protein family.</text>
</comment>
<feature type="domain" description="Fimbrial-type adhesion" evidence="6">
    <location>
        <begin position="30"/>
        <end position="183"/>
    </location>
</feature>
<dbReference type="AlphaFoldDB" id="A0AAW9M0X1"/>
<keyword evidence="3 5" id="KW-0732">Signal</keyword>
<dbReference type="GO" id="GO:0043709">
    <property type="term" value="P:cell adhesion involved in single-species biofilm formation"/>
    <property type="evidence" value="ECO:0007669"/>
    <property type="project" value="TreeGrafter"/>
</dbReference>
<evidence type="ECO:0000256" key="1">
    <source>
        <dbReference type="ARBA" id="ARBA00004561"/>
    </source>
</evidence>
<dbReference type="PANTHER" id="PTHR33420:SF3">
    <property type="entry name" value="FIMBRIAL SUBUNIT ELFA"/>
    <property type="match status" value="1"/>
</dbReference>
<feature type="signal peptide" evidence="5">
    <location>
        <begin position="1"/>
        <end position="22"/>
    </location>
</feature>
<dbReference type="EMBL" id="LT556085">
    <property type="protein sequence ID" value="SBA14253.1"/>
    <property type="molecule type" value="Genomic_DNA"/>
</dbReference>
<comment type="subcellular location">
    <subcellularLocation>
        <location evidence="1">Fimbrium</location>
    </subcellularLocation>
</comment>
<proteinExistence type="inferred from homology"/>
<protein>
    <recommendedName>
        <fullName evidence="6">Fimbrial-type adhesion domain-containing protein</fullName>
    </recommendedName>
</protein>
<dbReference type="SUPFAM" id="SSF49401">
    <property type="entry name" value="Bacterial adhesins"/>
    <property type="match status" value="1"/>
</dbReference>
<dbReference type="GO" id="GO:0009289">
    <property type="term" value="C:pilus"/>
    <property type="evidence" value="ECO:0007669"/>
    <property type="project" value="UniProtKB-SubCell"/>
</dbReference>
<dbReference type="InterPro" id="IPR000259">
    <property type="entry name" value="Adhesion_dom_fimbrial"/>
</dbReference>
<dbReference type="RefSeq" id="WP_109740328.1">
    <property type="nucleotide sequence ID" value="NZ_CABVLR010000016.1"/>
</dbReference>
<dbReference type="Pfam" id="PF00419">
    <property type="entry name" value="Fimbrial"/>
    <property type="match status" value="1"/>
</dbReference>
<organism evidence="7 8">
    <name type="scientific">Citrobacter amalonaticus</name>
    <dbReference type="NCBI Taxonomy" id="35703"/>
    <lineage>
        <taxon>Bacteria</taxon>
        <taxon>Pseudomonadati</taxon>
        <taxon>Pseudomonadota</taxon>
        <taxon>Gammaproteobacteria</taxon>
        <taxon>Enterobacterales</taxon>
        <taxon>Enterobacteriaceae</taxon>
        <taxon>Citrobacter</taxon>
    </lineage>
</organism>
<feature type="chain" id="PRO_5043297714" description="Fimbrial-type adhesion domain-containing protein" evidence="5">
    <location>
        <begin position="23"/>
        <end position="184"/>
    </location>
</feature>
<accession>A0AAW9M0X1</accession>
<dbReference type="Proteomes" id="UP000245995">
    <property type="component" value="Chromosome CITRO92"/>
</dbReference>
<evidence type="ECO:0000313" key="7">
    <source>
        <dbReference type="EMBL" id="SBA14253.1"/>
    </source>
</evidence>
<sequence length="184" mass="18933">MRLTPLLIAASLLSLASMGSRADENNAGTIHFTGEIVDPSCTITGDSGKDSTVYLGSFAPSFFTGNGGKSDDAAFTITLAGCPVATTGLDRIQLTFKGITIVGHDDLLALTAGGATGVGISVSTEAAPTTNLNLTGVDGQVYIPLQATSADISQNFVARYESYDATPITPGNAYADMTVNILYR</sequence>
<reference evidence="7 8" key="1">
    <citation type="submission" date="2016-04" db="EMBL/GenBank/DDBJ databases">
        <authorList>
            <person name="Regsiter A."/>
            <person name="William W."/>
        </authorList>
    </citation>
    <scope>NUCLEOTIDE SEQUENCE [LARGE SCALE GENOMIC DNA]</scope>
    <source>
        <strain evidence="7 8">92</strain>
    </source>
</reference>
<evidence type="ECO:0000313" key="8">
    <source>
        <dbReference type="Proteomes" id="UP000245995"/>
    </source>
</evidence>
<dbReference type="InterPro" id="IPR050263">
    <property type="entry name" value="Bact_Fimbrial_Adh_Pro"/>
</dbReference>
<keyword evidence="4" id="KW-0281">Fimbrium</keyword>